<evidence type="ECO:0008006" key="4">
    <source>
        <dbReference type="Google" id="ProtNLM"/>
    </source>
</evidence>
<dbReference type="SUPFAM" id="SSF50630">
    <property type="entry name" value="Acid proteases"/>
    <property type="match status" value="1"/>
</dbReference>
<dbReference type="EMBL" id="KQ990526">
    <property type="protein sequence ID" value="KZV53197.1"/>
    <property type="molecule type" value="Genomic_DNA"/>
</dbReference>
<protein>
    <recommendedName>
        <fullName evidence="4">Retrotransposon gag domain-containing protein</fullName>
    </recommendedName>
</protein>
<dbReference type="InterPro" id="IPR021109">
    <property type="entry name" value="Peptidase_aspartic_dom_sf"/>
</dbReference>
<feature type="compositionally biased region" description="Basic and acidic residues" evidence="1">
    <location>
        <begin position="631"/>
        <end position="642"/>
    </location>
</feature>
<dbReference type="Proteomes" id="UP000250235">
    <property type="component" value="Unassembled WGS sequence"/>
</dbReference>
<evidence type="ECO:0000256" key="1">
    <source>
        <dbReference type="SAM" id="MobiDB-lite"/>
    </source>
</evidence>
<reference evidence="2 3" key="1">
    <citation type="journal article" date="2015" name="Proc. Natl. Acad. Sci. U.S.A.">
        <title>The resurrection genome of Boea hygrometrica: A blueprint for survival of dehydration.</title>
        <authorList>
            <person name="Xiao L."/>
            <person name="Yang G."/>
            <person name="Zhang L."/>
            <person name="Yang X."/>
            <person name="Zhao S."/>
            <person name="Ji Z."/>
            <person name="Zhou Q."/>
            <person name="Hu M."/>
            <person name="Wang Y."/>
            <person name="Chen M."/>
            <person name="Xu Y."/>
            <person name="Jin H."/>
            <person name="Xiao X."/>
            <person name="Hu G."/>
            <person name="Bao F."/>
            <person name="Hu Y."/>
            <person name="Wan P."/>
            <person name="Li L."/>
            <person name="Deng X."/>
            <person name="Kuang T."/>
            <person name="Xiang C."/>
            <person name="Zhu J.K."/>
            <person name="Oliver M.J."/>
            <person name="He Y."/>
        </authorList>
    </citation>
    <scope>NUCLEOTIDE SEQUENCE [LARGE SCALE GENOMIC DNA]</scope>
    <source>
        <strain evidence="3">cv. XS01</strain>
    </source>
</reference>
<accession>A0A2Z7D399</accession>
<dbReference type="PANTHER" id="PTHR33240">
    <property type="entry name" value="OS08G0508500 PROTEIN"/>
    <property type="match status" value="1"/>
</dbReference>
<feature type="region of interest" description="Disordered" evidence="1">
    <location>
        <begin position="28"/>
        <end position="49"/>
    </location>
</feature>
<evidence type="ECO:0000313" key="2">
    <source>
        <dbReference type="EMBL" id="KZV53197.1"/>
    </source>
</evidence>
<dbReference type="PANTHER" id="PTHR33240:SF15">
    <property type="entry name" value="GAG-PRO-LIKE PROTEIN"/>
    <property type="match status" value="1"/>
</dbReference>
<feature type="region of interest" description="Disordered" evidence="1">
    <location>
        <begin position="80"/>
        <end position="113"/>
    </location>
</feature>
<dbReference type="CDD" id="cd00303">
    <property type="entry name" value="retropepsin_like"/>
    <property type="match status" value="1"/>
</dbReference>
<organism evidence="2 3">
    <name type="scientific">Dorcoceras hygrometricum</name>
    <dbReference type="NCBI Taxonomy" id="472368"/>
    <lineage>
        <taxon>Eukaryota</taxon>
        <taxon>Viridiplantae</taxon>
        <taxon>Streptophyta</taxon>
        <taxon>Embryophyta</taxon>
        <taxon>Tracheophyta</taxon>
        <taxon>Spermatophyta</taxon>
        <taxon>Magnoliopsida</taxon>
        <taxon>eudicotyledons</taxon>
        <taxon>Gunneridae</taxon>
        <taxon>Pentapetalae</taxon>
        <taxon>asterids</taxon>
        <taxon>lamiids</taxon>
        <taxon>Lamiales</taxon>
        <taxon>Gesneriaceae</taxon>
        <taxon>Didymocarpoideae</taxon>
        <taxon>Trichosporeae</taxon>
        <taxon>Loxocarpinae</taxon>
        <taxon>Dorcoceras</taxon>
    </lineage>
</organism>
<gene>
    <name evidence="2" type="ORF">F511_27563</name>
</gene>
<name>A0A2Z7D399_9LAMI</name>
<feature type="region of interest" description="Disordered" evidence="1">
    <location>
        <begin position="630"/>
        <end position="651"/>
    </location>
</feature>
<dbReference type="AlphaFoldDB" id="A0A2Z7D399"/>
<dbReference type="OrthoDB" id="914272at2759"/>
<keyword evidence="3" id="KW-1185">Reference proteome</keyword>
<evidence type="ECO:0000313" key="3">
    <source>
        <dbReference type="Proteomes" id="UP000250235"/>
    </source>
</evidence>
<sequence>MPELEELQAADDNQRRISVQGMVDRIEGQSHGQPVAKRPAVPHGHTPDKDVADLEEASKVMAEGIMVYVKAVVSHITQSTNQRNFQHKEPKQGVGSSGACETHRSIPTPPILEEKYTSPHRREETVFQRGPANVRGNENGNTRAHLHQLYNVTNPVNQPDLCEEGMSFPVESTDINADNGAYEARGARFYNHPLQNRNTGIINLDLVRETVQELYGPALRLIGRPEFHKSYPEMIDHNNPYPRGYKIPDFSLFIGEDGQSAVEHVARFTIKCGTLANLENFSRLKIRIKKMKNRCKVFLPEGEFVKMAQKGLDFELRKKLQGMEFRDFFELCSKVTEYEELLKEESYKKKTTLGSYYQDIEEVALAETISPAHRVPFKEEIKKREYCEYHDPYNYTTKSCFALKDILREIINRGVLKSPEKQNSMVVDKDPFPPVAAINMNMTDLKEFLNTKQERRVMNKKMVRAYWIPKGQMFEAHKKYGGSTTKHVSWGSRGNVGGSTANWPRNQHFPNKMRESHHSNYMNRQTQREIQKEKNYRPRLLPTNTHKERDCLKKYEPNGKARGASVAEHHNRPRFVLPPSNEIDDMWKVARHKKFPKALTRTQKRRVLREKAAAKRELEGTIISKSKCCRKATEDKNGKDSEDSSSEEDTQRSRTIDFYVGKFHISVDCNTCVVILPEKFKLCSEHLQRTESHGSEKQEKKKIENVEDSSGVIIKGEHASKPKQVIIEKPTPEMTKHIRPLYIKAHLNGKPVSRVLIDNGSAINVLPLRMLRNLGKSEEDLKVSVSAFTGESTKTIGVLPANVTVGSLSSLCAFFVVNSFANFQALLGRDWIHANQCIPSSMHQPLLFWKGDEVEIVEAGTQPFQANTSTVEARYYSGDFGPIKVRNANAKDVKTIYMESSTPSPILDKILKPTVIVPYRLVIQPMTEEIDD</sequence>
<proteinExistence type="predicted"/>
<dbReference type="Gene3D" id="2.40.70.10">
    <property type="entry name" value="Acid Proteases"/>
    <property type="match status" value="1"/>
</dbReference>